<proteinExistence type="predicted"/>
<dbReference type="EMBL" id="BART01011695">
    <property type="protein sequence ID" value="GAG88179.1"/>
    <property type="molecule type" value="Genomic_DNA"/>
</dbReference>
<protein>
    <submittedName>
        <fullName evidence="2">Uncharacterized protein</fullName>
    </submittedName>
</protein>
<accession>X1AY83</accession>
<evidence type="ECO:0000313" key="2">
    <source>
        <dbReference type="EMBL" id="GAG88179.1"/>
    </source>
</evidence>
<gene>
    <name evidence="2" type="ORF">S01H4_24784</name>
</gene>
<feature type="coiled-coil region" evidence="1">
    <location>
        <begin position="1"/>
        <end position="75"/>
    </location>
</feature>
<organism evidence="2">
    <name type="scientific">marine sediment metagenome</name>
    <dbReference type="NCBI Taxonomy" id="412755"/>
    <lineage>
        <taxon>unclassified sequences</taxon>
        <taxon>metagenomes</taxon>
        <taxon>ecological metagenomes</taxon>
    </lineage>
</organism>
<keyword evidence="1" id="KW-0175">Coiled coil</keyword>
<evidence type="ECO:0000256" key="1">
    <source>
        <dbReference type="SAM" id="Coils"/>
    </source>
</evidence>
<reference evidence="2" key="1">
    <citation type="journal article" date="2014" name="Front. Microbiol.">
        <title>High frequency of phylogenetically diverse reductive dehalogenase-homologous genes in deep subseafloor sedimentary metagenomes.</title>
        <authorList>
            <person name="Kawai M."/>
            <person name="Futagami T."/>
            <person name="Toyoda A."/>
            <person name="Takaki Y."/>
            <person name="Nishi S."/>
            <person name="Hori S."/>
            <person name="Arai W."/>
            <person name="Tsubouchi T."/>
            <person name="Morono Y."/>
            <person name="Uchiyama I."/>
            <person name="Ito T."/>
            <person name="Fujiyama A."/>
            <person name="Inagaki F."/>
            <person name="Takami H."/>
        </authorList>
    </citation>
    <scope>NUCLEOTIDE SEQUENCE</scope>
    <source>
        <strain evidence="2">Expedition CK06-06</strain>
    </source>
</reference>
<dbReference type="AlphaFoldDB" id="X1AY83"/>
<feature type="non-terminal residue" evidence="2">
    <location>
        <position position="1"/>
    </location>
</feature>
<sequence>SDKLDEEFKRLEEKVTNYDTKWRGKKDIQAQFKKRLEVYKEQRRDALQRLESMNIDELERKIKDHEARLQKLTYYIFIFR</sequence>
<comment type="caution">
    <text evidence="2">The sequence shown here is derived from an EMBL/GenBank/DDBJ whole genome shotgun (WGS) entry which is preliminary data.</text>
</comment>
<name>X1AY83_9ZZZZ</name>